<organism evidence="2 3">
    <name type="scientific">Phascolomyces articulosus</name>
    <dbReference type="NCBI Taxonomy" id="60185"/>
    <lineage>
        <taxon>Eukaryota</taxon>
        <taxon>Fungi</taxon>
        <taxon>Fungi incertae sedis</taxon>
        <taxon>Mucoromycota</taxon>
        <taxon>Mucoromycotina</taxon>
        <taxon>Mucoromycetes</taxon>
        <taxon>Mucorales</taxon>
        <taxon>Lichtheimiaceae</taxon>
        <taxon>Phascolomyces</taxon>
    </lineage>
</organism>
<accession>A0AAD5KNZ4</accession>
<protein>
    <submittedName>
        <fullName evidence="2">Uncharacterized protein</fullName>
    </submittedName>
</protein>
<comment type="caution">
    <text evidence="2">The sequence shown here is derived from an EMBL/GenBank/DDBJ whole genome shotgun (WGS) entry which is preliminary data.</text>
</comment>
<feature type="transmembrane region" description="Helical" evidence="1">
    <location>
        <begin position="42"/>
        <end position="58"/>
    </location>
</feature>
<evidence type="ECO:0000313" key="2">
    <source>
        <dbReference type="EMBL" id="KAI9276742.1"/>
    </source>
</evidence>
<gene>
    <name evidence="2" type="ORF">BDA99DRAFT_117300</name>
</gene>
<evidence type="ECO:0000313" key="3">
    <source>
        <dbReference type="Proteomes" id="UP001209540"/>
    </source>
</evidence>
<keyword evidence="1" id="KW-0812">Transmembrane</keyword>
<dbReference type="Proteomes" id="UP001209540">
    <property type="component" value="Unassembled WGS sequence"/>
</dbReference>
<dbReference type="AlphaFoldDB" id="A0AAD5KNZ4"/>
<evidence type="ECO:0000256" key="1">
    <source>
        <dbReference type="SAM" id="Phobius"/>
    </source>
</evidence>
<sequence length="94" mass="11532">MPHLAFPTHPPFFFLQVAFNSHALSLSFFSFFFPFFSFPSNFFDLSIPFSSFVFYYYYHTWREIIIIIIQTKKKRERGWERESEYTLWWCVSSV</sequence>
<keyword evidence="1" id="KW-1133">Transmembrane helix</keyword>
<feature type="transmembrane region" description="Helical" evidence="1">
    <location>
        <begin position="12"/>
        <end position="36"/>
    </location>
</feature>
<reference evidence="2" key="1">
    <citation type="journal article" date="2022" name="IScience">
        <title>Evolution of zygomycete secretomes and the origins of terrestrial fungal ecologies.</title>
        <authorList>
            <person name="Chang Y."/>
            <person name="Wang Y."/>
            <person name="Mondo S."/>
            <person name="Ahrendt S."/>
            <person name="Andreopoulos W."/>
            <person name="Barry K."/>
            <person name="Beard J."/>
            <person name="Benny G.L."/>
            <person name="Blankenship S."/>
            <person name="Bonito G."/>
            <person name="Cuomo C."/>
            <person name="Desiro A."/>
            <person name="Gervers K.A."/>
            <person name="Hundley H."/>
            <person name="Kuo A."/>
            <person name="LaButti K."/>
            <person name="Lang B.F."/>
            <person name="Lipzen A."/>
            <person name="O'Donnell K."/>
            <person name="Pangilinan J."/>
            <person name="Reynolds N."/>
            <person name="Sandor L."/>
            <person name="Smith M.E."/>
            <person name="Tsang A."/>
            <person name="Grigoriev I.V."/>
            <person name="Stajich J.E."/>
            <person name="Spatafora J.W."/>
        </authorList>
    </citation>
    <scope>NUCLEOTIDE SEQUENCE</scope>
    <source>
        <strain evidence="2">RSA 2281</strain>
    </source>
</reference>
<proteinExistence type="predicted"/>
<keyword evidence="3" id="KW-1185">Reference proteome</keyword>
<keyword evidence="1" id="KW-0472">Membrane</keyword>
<reference evidence="2" key="2">
    <citation type="submission" date="2023-02" db="EMBL/GenBank/DDBJ databases">
        <authorList>
            <consortium name="DOE Joint Genome Institute"/>
            <person name="Mondo S.J."/>
            <person name="Chang Y."/>
            <person name="Wang Y."/>
            <person name="Ahrendt S."/>
            <person name="Andreopoulos W."/>
            <person name="Barry K."/>
            <person name="Beard J."/>
            <person name="Benny G.L."/>
            <person name="Blankenship S."/>
            <person name="Bonito G."/>
            <person name="Cuomo C."/>
            <person name="Desiro A."/>
            <person name="Gervers K.A."/>
            <person name="Hundley H."/>
            <person name="Kuo A."/>
            <person name="LaButti K."/>
            <person name="Lang B.F."/>
            <person name="Lipzen A."/>
            <person name="O'Donnell K."/>
            <person name="Pangilinan J."/>
            <person name="Reynolds N."/>
            <person name="Sandor L."/>
            <person name="Smith M.W."/>
            <person name="Tsang A."/>
            <person name="Grigoriev I.V."/>
            <person name="Stajich J.E."/>
            <person name="Spatafora J.W."/>
        </authorList>
    </citation>
    <scope>NUCLEOTIDE SEQUENCE</scope>
    <source>
        <strain evidence="2">RSA 2281</strain>
    </source>
</reference>
<name>A0AAD5KNZ4_9FUNG</name>
<dbReference type="EMBL" id="JAIXMP010000002">
    <property type="protein sequence ID" value="KAI9276742.1"/>
    <property type="molecule type" value="Genomic_DNA"/>
</dbReference>